<evidence type="ECO:0000256" key="7">
    <source>
        <dbReference type="SAM" id="MobiDB-lite"/>
    </source>
</evidence>
<feature type="coiled-coil region" evidence="6">
    <location>
        <begin position="584"/>
        <end position="647"/>
    </location>
</feature>
<feature type="region of interest" description="Disordered" evidence="7">
    <location>
        <begin position="547"/>
        <end position="573"/>
    </location>
</feature>
<evidence type="ECO:0000313" key="10">
    <source>
        <dbReference type="Proteomes" id="UP000317494"/>
    </source>
</evidence>
<dbReference type="GO" id="GO:0005737">
    <property type="term" value="C:cytoplasm"/>
    <property type="evidence" value="ECO:0007669"/>
    <property type="project" value="UniProtKB-ARBA"/>
</dbReference>
<keyword evidence="5" id="KW-0206">Cytoskeleton</keyword>
<dbReference type="VEuPathDB" id="FungiDB:SeMB42_g03545"/>
<evidence type="ECO:0000256" key="5">
    <source>
        <dbReference type="ARBA" id="ARBA00023212"/>
    </source>
</evidence>
<dbReference type="AlphaFoldDB" id="A0A507D5X1"/>
<evidence type="ECO:0000256" key="3">
    <source>
        <dbReference type="ARBA" id="ARBA00022553"/>
    </source>
</evidence>
<protein>
    <recommendedName>
        <fullName evidence="8">Pericentrin/AKAP-450 centrosomal targeting domain-containing protein</fullName>
    </recommendedName>
</protein>
<evidence type="ECO:0000256" key="4">
    <source>
        <dbReference type="ARBA" id="ARBA00023054"/>
    </source>
</evidence>
<proteinExistence type="predicted"/>
<feature type="coiled-coil region" evidence="6">
    <location>
        <begin position="8"/>
        <end position="87"/>
    </location>
</feature>
<comment type="subcellular location">
    <subcellularLocation>
        <location evidence="1">Cytoplasm</location>
        <location evidence="1">Cytoskeleton</location>
        <location evidence="1">Microtubule organizing center</location>
    </subcellularLocation>
</comment>
<dbReference type="STRING" id="286115.A0A507D5X1"/>
<feature type="domain" description="Pericentrin/AKAP-450 centrosomal targeting" evidence="8">
    <location>
        <begin position="900"/>
        <end position="973"/>
    </location>
</feature>
<evidence type="ECO:0000256" key="2">
    <source>
        <dbReference type="ARBA" id="ARBA00022490"/>
    </source>
</evidence>
<reference evidence="9 10" key="1">
    <citation type="journal article" date="2019" name="Sci. Rep.">
        <title>Comparative genomics of chytrid fungi reveal insights into the obligate biotrophic and pathogenic lifestyle of Synchytrium endobioticum.</title>
        <authorList>
            <person name="van de Vossenberg B.T.L.H."/>
            <person name="Warris S."/>
            <person name="Nguyen H.D.T."/>
            <person name="van Gent-Pelzer M.P.E."/>
            <person name="Joly D.L."/>
            <person name="van de Geest H.C."/>
            <person name="Bonants P.J.M."/>
            <person name="Smith D.S."/>
            <person name="Levesque C.A."/>
            <person name="van der Lee T.A.J."/>
        </authorList>
    </citation>
    <scope>NUCLEOTIDE SEQUENCE [LARGE SCALE GENOMIC DNA]</scope>
    <source>
        <strain evidence="9 10">MB42</strain>
    </source>
</reference>
<keyword evidence="2" id="KW-0963">Cytoplasm</keyword>
<dbReference type="InterPro" id="IPR019528">
    <property type="entry name" value="PACT_domain"/>
</dbReference>
<evidence type="ECO:0000313" key="9">
    <source>
        <dbReference type="EMBL" id="TPX46844.1"/>
    </source>
</evidence>
<evidence type="ECO:0000259" key="8">
    <source>
        <dbReference type="Pfam" id="PF10495"/>
    </source>
</evidence>
<sequence length="1002" mass="114580">MSHHADLVSKLEDALLAKTDEYDQAAEDNDMLEATVFRQQQSIRELATQLENASNDRDRARKQTDELHEATEKVKFLSKELDAKELQSKEHISTISQLQSELKYSADELERWQLFSAENGDIDARLIAARDRVEAYAQMAYSAIKSWELYRNELTRKQIQMQKMESELNLLYKDKCRRDIVDVDLIDINKDITAKPIEPLIVSNEANEKGSCKTERNLPKSELSCMSQLTDDTEIKLTDLPETQHCALDISACRINLEDFAELHAKASQAANYCMLFKSSQSVLRDQESEIQVLKSAIEVMTARPVEGVASTELLALKWEFLLIDINEDMTPEPIGPLIDSNEANQKGSCKTARNLPESELSGMSQLTDDTEIKLTDLPETQHCALDISACRINLEDFAELHAKASQAANYCMLFKSSQSVLRDQESEIQVLKSAIEVMTARPVEGVSLKLLQKQVEELRNVWLHESTANSVLRGLIVKTQQEAMIAADEAQAREKLLRAELGEAIVLYEQRDTKIKDVRQHDSEIIQRVLEDLKAYEGELVELRTSSQCDGKSKPTTMRSSPLSEPDTRSKDRDVYLSRITDLEKAQEVLSSEVKEIADARDDALAHVKQLVDELAHERGIWKTERNLLESELSSMRQLQDETEKKVISLQETQHRHLSIMETEAEQRQVDAVSKLSRDHTKHSEALTREHNQSVLSLQHQIQKLEKKLETTMAAKKSLERRLAEKDQSTAEAMIEFERTFKTKESAWLYEKQGLEERIRKAKDAWAAERQVLIKEAEVSKGAADLASRRIDDTLRERDVAQRALTTHVETAAATLNAVIRAHETELAASHMERATLPLEQESTLQQLTISDAARKTERERAKLLAAKYKNLKTDHQWLRDDCRLILQELAYLRAYIVRLSQWRNDLGYQKLYLEMARINLIESHQTSLDLIQGMGVASPQVPRSLTPTRKFRRCARVVIVCMRMKLMAAHWASIVHKGDRPIAFNLYRLRDDCRLVYKTW</sequence>
<keyword evidence="4 6" id="KW-0175">Coiled coil</keyword>
<feature type="compositionally biased region" description="Polar residues" evidence="7">
    <location>
        <begin position="547"/>
        <end position="564"/>
    </location>
</feature>
<keyword evidence="10" id="KW-1185">Reference proteome</keyword>
<accession>A0A507D5X1</accession>
<feature type="coiled-coil region" evidence="6">
    <location>
        <begin position="689"/>
        <end position="730"/>
    </location>
</feature>
<evidence type="ECO:0000256" key="1">
    <source>
        <dbReference type="ARBA" id="ARBA00004267"/>
    </source>
</evidence>
<dbReference type="EMBL" id="QEAN01000127">
    <property type="protein sequence ID" value="TPX46844.1"/>
    <property type="molecule type" value="Genomic_DNA"/>
</dbReference>
<dbReference type="Proteomes" id="UP000317494">
    <property type="component" value="Unassembled WGS sequence"/>
</dbReference>
<name>A0A507D5X1_9FUNG</name>
<organism evidence="9 10">
    <name type="scientific">Synchytrium endobioticum</name>
    <dbReference type="NCBI Taxonomy" id="286115"/>
    <lineage>
        <taxon>Eukaryota</taxon>
        <taxon>Fungi</taxon>
        <taxon>Fungi incertae sedis</taxon>
        <taxon>Chytridiomycota</taxon>
        <taxon>Chytridiomycota incertae sedis</taxon>
        <taxon>Chytridiomycetes</taxon>
        <taxon>Synchytriales</taxon>
        <taxon>Synchytriaceae</taxon>
        <taxon>Synchytrium</taxon>
    </lineage>
</organism>
<keyword evidence="3" id="KW-0597">Phosphoprotein</keyword>
<comment type="caution">
    <text evidence="9">The sequence shown here is derived from an EMBL/GenBank/DDBJ whole genome shotgun (WGS) entry which is preliminary data.</text>
</comment>
<dbReference type="GO" id="GO:0005815">
    <property type="term" value="C:microtubule organizing center"/>
    <property type="evidence" value="ECO:0007669"/>
    <property type="project" value="UniProtKB-SubCell"/>
</dbReference>
<gene>
    <name evidence="9" type="ORF">SeMB42_g03545</name>
</gene>
<evidence type="ECO:0000256" key="6">
    <source>
        <dbReference type="SAM" id="Coils"/>
    </source>
</evidence>
<dbReference type="Pfam" id="PF10495">
    <property type="entry name" value="PACT_coil_coil"/>
    <property type="match status" value="1"/>
</dbReference>